<dbReference type="Gene3D" id="2.40.160.90">
    <property type="match status" value="1"/>
</dbReference>
<keyword evidence="1" id="KW-0732">Signal</keyword>
<dbReference type="SUPFAM" id="SSF56925">
    <property type="entry name" value="OMPA-like"/>
    <property type="match status" value="1"/>
</dbReference>
<dbReference type="PROSITE" id="PS51257">
    <property type="entry name" value="PROKAR_LIPOPROTEIN"/>
    <property type="match status" value="1"/>
</dbReference>
<evidence type="ECO:0000313" key="4">
    <source>
        <dbReference type="Proteomes" id="UP000287168"/>
    </source>
</evidence>
<evidence type="ECO:0000313" key="3">
    <source>
        <dbReference type="EMBL" id="RWY33924.1"/>
    </source>
</evidence>
<dbReference type="RefSeq" id="WP_128491073.1">
    <property type="nucleotide sequence ID" value="NZ_JBHLXB010000100.1"/>
</dbReference>
<feature type="chain" id="PRO_5018640522" description="Transferrin-binding protein B C-lobe/N-lobe beta-barrel domain-containing protein" evidence="1">
    <location>
        <begin position="16"/>
        <end position="177"/>
    </location>
</feature>
<dbReference type="InterPro" id="IPR001677">
    <property type="entry name" value="TbpB_B_D"/>
</dbReference>
<dbReference type="AlphaFoldDB" id="A0A3S3UHI2"/>
<feature type="domain" description="Transferrin-binding protein B C-lobe/N-lobe beta-barrel" evidence="2">
    <location>
        <begin position="53"/>
        <end position="177"/>
    </location>
</feature>
<dbReference type="EMBL" id="SBLC01000121">
    <property type="protein sequence ID" value="RWY33924.1"/>
    <property type="molecule type" value="Genomic_DNA"/>
</dbReference>
<proteinExistence type="predicted"/>
<sequence length="177" mass="17437">MKICIAVVSSTFFLAACGGSGGGSQASFSTMESRGTALIEKLEGQSATPVSAMPSAGSATYSGIAGFAPSIYDEVEVLSEASLTANFASSTIAGNLTNFRDYQNTAIPGSVNIHSGVISGNEFGADLTGSLTVDGRASAVDGSMAGAFVGANAGGVVGLIEGTVGSQYMVGVLGAEK</sequence>
<accession>A0A3S3UHI2</accession>
<gene>
    <name evidence="3" type="ORF">EP867_19460</name>
</gene>
<evidence type="ECO:0000259" key="2">
    <source>
        <dbReference type="Pfam" id="PF01298"/>
    </source>
</evidence>
<protein>
    <recommendedName>
        <fullName evidence="2">Transferrin-binding protein B C-lobe/N-lobe beta-barrel domain-containing protein</fullName>
    </recommendedName>
</protein>
<dbReference type="OrthoDB" id="10001578at2"/>
<dbReference type="Proteomes" id="UP000287168">
    <property type="component" value="Unassembled WGS sequence"/>
</dbReference>
<comment type="caution">
    <text evidence="3">The sequence shown here is derived from an EMBL/GenBank/DDBJ whole genome shotgun (WGS) entry which is preliminary data.</text>
</comment>
<reference evidence="3 4" key="1">
    <citation type="journal article" date="2015" name="Int. J. Syst. Evol. Microbiol.">
        <title>Gemmobacter intermedius sp. nov., isolated from a white stork (Ciconia ciconia).</title>
        <authorList>
            <person name="Kampfer P."/>
            <person name="Jerzak L."/>
            <person name="Wilharm G."/>
            <person name="Golke J."/>
            <person name="Busse H.J."/>
            <person name="Glaeser S.P."/>
        </authorList>
    </citation>
    <scope>NUCLEOTIDE SEQUENCE [LARGE SCALE GENOMIC DNA]</scope>
    <source>
        <strain evidence="3 4">119/4</strain>
    </source>
</reference>
<organism evidence="3 4">
    <name type="scientific">Falsigemmobacter intermedius</name>
    <dbReference type="NCBI Taxonomy" id="1553448"/>
    <lineage>
        <taxon>Bacteria</taxon>
        <taxon>Pseudomonadati</taxon>
        <taxon>Pseudomonadota</taxon>
        <taxon>Alphaproteobacteria</taxon>
        <taxon>Rhodobacterales</taxon>
        <taxon>Paracoccaceae</taxon>
        <taxon>Falsigemmobacter</taxon>
    </lineage>
</organism>
<keyword evidence="4" id="KW-1185">Reference proteome</keyword>
<evidence type="ECO:0000256" key="1">
    <source>
        <dbReference type="SAM" id="SignalP"/>
    </source>
</evidence>
<dbReference type="Pfam" id="PF01298">
    <property type="entry name" value="TbpB_B_D"/>
    <property type="match status" value="1"/>
</dbReference>
<feature type="signal peptide" evidence="1">
    <location>
        <begin position="1"/>
        <end position="15"/>
    </location>
</feature>
<name>A0A3S3UHI2_9RHOB</name>
<dbReference type="InterPro" id="IPR011250">
    <property type="entry name" value="OMP/PagP_B-barrel"/>
</dbReference>